<dbReference type="RefSeq" id="WP_123378567.1">
    <property type="nucleotide sequence ID" value="NZ_RJKN01000001.1"/>
</dbReference>
<feature type="transmembrane region" description="Helical" evidence="2">
    <location>
        <begin position="43"/>
        <end position="73"/>
    </location>
</feature>
<protein>
    <submittedName>
        <fullName evidence="3">Uncharacterized protein</fullName>
    </submittedName>
</protein>
<organism evidence="3 4">
    <name type="scientific">Pseudokineococcus lusitanus</name>
    <dbReference type="NCBI Taxonomy" id="763993"/>
    <lineage>
        <taxon>Bacteria</taxon>
        <taxon>Bacillati</taxon>
        <taxon>Actinomycetota</taxon>
        <taxon>Actinomycetes</taxon>
        <taxon>Kineosporiales</taxon>
        <taxon>Kineosporiaceae</taxon>
        <taxon>Pseudokineococcus</taxon>
    </lineage>
</organism>
<evidence type="ECO:0000313" key="3">
    <source>
        <dbReference type="EMBL" id="ROP45891.1"/>
    </source>
</evidence>
<dbReference type="EMBL" id="RJKN01000001">
    <property type="protein sequence ID" value="ROP45891.1"/>
    <property type="molecule type" value="Genomic_DNA"/>
</dbReference>
<keyword evidence="2" id="KW-0812">Transmembrane</keyword>
<feature type="transmembrane region" description="Helical" evidence="2">
    <location>
        <begin position="197"/>
        <end position="217"/>
    </location>
</feature>
<feature type="transmembrane region" description="Helical" evidence="2">
    <location>
        <begin position="229"/>
        <end position="247"/>
    </location>
</feature>
<evidence type="ECO:0000256" key="2">
    <source>
        <dbReference type="SAM" id="Phobius"/>
    </source>
</evidence>
<dbReference type="Proteomes" id="UP000276232">
    <property type="component" value="Unassembled WGS sequence"/>
</dbReference>
<evidence type="ECO:0000256" key="1">
    <source>
        <dbReference type="SAM" id="MobiDB-lite"/>
    </source>
</evidence>
<proteinExistence type="predicted"/>
<name>A0A3N1HTP4_9ACTN</name>
<feature type="region of interest" description="Disordered" evidence="1">
    <location>
        <begin position="151"/>
        <end position="171"/>
    </location>
</feature>
<dbReference type="AlphaFoldDB" id="A0A3N1HTP4"/>
<feature type="region of interest" description="Disordered" evidence="1">
    <location>
        <begin position="323"/>
        <end position="346"/>
    </location>
</feature>
<gene>
    <name evidence="3" type="ORF">EDC03_0503</name>
</gene>
<sequence length="346" mass="36793">MSDERAPLVIDVEGLPSRLAVDTSFGGPQVVALMASTVGVQGLVWATVGGVGVLLAVLAGVVTALGALGLGLLGARAHVRLEPEGLRRHDGLRYQREVTPWSTLSEVRPSSRWNDQPELWGGARAAVPPVPLAGWSDDDVRELGRRLAAARSAAAGPPVGRPRRLPDAPGPAAAGQVVVDLDGLPGRLVAPMGARRWRTWSVVAVAAGTTLLVWQLLSWLLGDRPAEPWPVVVGALALWQGVQGLVLRRRQRVLLRPTGVVPDGAPDDRERPWSTRTHVVLPSRWEATPRLLHLRGGPVTLWGLDEQQALLLRRRVEEAVARASAVAGSGDGRDGEGDEGQVTRSG</sequence>
<keyword evidence="2" id="KW-0472">Membrane</keyword>
<keyword evidence="2" id="KW-1133">Transmembrane helix</keyword>
<evidence type="ECO:0000313" key="4">
    <source>
        <dbReference type="Proteomes" id="UP000276232"/>
    </source>
</evidence>
<keyword evidence="4" id="KW-1185">Reference proteome</keyword>
<dbReference type="InParanoid" id="A0A3N1HTP4"/>
<accession>A0A3N1HTP4</accession>
<comment type="caution">
    <text evidence="3">The sequence shown here is derived from an EMBL/GenBank/DDBJ whole genome shotgun (WGS) entry which is preliminary data.</text>
</comment>
<reference evidence="3 4" key="1">
    <citation type="journal article" date="2015" name="Stand. Genomic Sci.">
        <title>Genomic Encyclopedia of Bacterial and Archaeal Type Strains, Phase III: the genomes of soil and plant-associated and newly described type strains.</title>
        <authorList>
            <person name="Whitman W.B."/>
            <person name="Woyke T."/>
            <person name="Klenk H.P."/>
            <person name="Zhou Y."/>
            <person name="Lilburn T.G."/>
            <person name="Beck B.J."/>
            <person name="De Vos P."/>
            <person name="Vandamme P."/>
            <person name="Eisen J.A."/>
            <person name="Garrity G."/>
            <person name="Hugenholtz P."/>
            <person name="Kyrpides N.C."/>
        </authorList>
    </citation>
    <scope>NUCLEOTIDE SEQUENCE [LARGE SCALE GENOMIC DNA]</scope>
    <source>
        <strain evidence="3 4">CECT 7306</strain>
    </source>
</reference>